<sequence length="154" mass="16759">MPATHVQAPAEQLPRHGPRVFLAGGITGVTDWQSAAVALFDAGPRPVVLLNPRRDDFDVTDPAMGAGQIAWEYAMLRAADAVLFWFADGGSVQPITLFELGATAERGVPIAVGTDPAYPRAFDVREQLRLRRPEVEVRTRLEDVVGDVWRAVGE</sequence>
<evidence type="ECO:0000313" key="2">
    <source>
        <dbReference type="Proteomes" id="UP001165079"/>
    </source>
</evidence>
<dbReference type="RefSeq" id="WP_285661278.1">
    <property type="nucleotide sequence ID" value="NZ_BSTX01000001.1"/>
</dbReference>
<accession>A0A9W6SF81</accession>
<gene>
    <name evidence="1" type="ORF">Afil01_08860</name>
</gene>
<reference evidence="1" key="1">
    <citation type="submission" date="2023-03" db="EMBL/GenBank/DDBJ databases">
        <title>Actinorhabdospora filicis NBRC 111898.</title>
        <authorList>
            <person name="Ichikawa N."/>
            <person name="Sato H."/>
            <person name="Tonouchi N."/>
        </authorList>
    </citation>
    <scope>NUCLEOTIDE SEQUENCE</scope>
    <source>
        <strain evidence="1">NBRC 111898</strain>
    </source>
</reference>
<evidence type="ECO:0000313" key="1">
    <source>
        <dbReference type="EMBL" id="GLZ76079.1"/>
    </source>
</evidence>
<evidence type="ECO:0008006" key="3">
    <source>
        <dbReference type="Google" id="ProtNLM"/>
    </source>
</evidence>
<dbReference type="AlphaFoldDB" id="A0A9W6SF81"/>
<dbReference type="EMBL" id="BSTX01000001">
    <property type="protein sequence ID" value="GLZ76079.1"/>
    <property type="molecule type" value="Genomic_DNA"/>
</dbReference>
<proteinExistence type="predicted"/>
<dbReference type="Pfam" id="PF15891">
    <property type="entry name" value="Nuc_deoxyri_tr2"/>
    <property type="match status" value="1"/>
</dbReference>
<dbReference type="Gene3D" id="3.40.50.450">
    <property type="match status" value="1"/>
</dbReference>
<organism evidence="1 2">
    <name type="scientific">Actinorhabdospora filicis</name>
    <dbReference type="NCBI Taxonomy" id="1785913"/>
    <lineage>
        <taxon>Bacteria</taxon>
        <taxon>Bacillati</taxon>
        <taxon>Actinomycetota</taxon>
        <taxon>Actinomycetes</taxon>
        <taxon>Micromonosporales</taxon>
        <taxon>Micromonosporaceae</taxon>
        <taxon>Actinorhabdospora</taxon>
    </lineage>
</organism>
<comment type="caution">
    <text evidence="1">The sequence shown here is derived from an EMBL/GenBank/DDBJ whole genome shotgun (WGS) entry which is preliminary data.</text>
</comment>
<dbReference type="Proteomes" id="UP001165079">
    <property type="component" value="Unassembled WGS sequence"/>
</dbReference>
<protein>
    <recommendedName>
        <fullName evidence="3">Nucleoside 2-deoxyribosyltransferase-like protein</fullName>
    </recommendedName>
</protein>
<keyword evidence="2" id="KW-1185">Reference proteome</keyword>
<name>A0A9W6SF81_9ACTN</name>
<dbReference type="InterPro" id="IPR039470">
    <property type="entry name" value="Nuc_deoxyri_tr2"/>
</dbReference>